<feature type="repeat" description="TPR" evidence="1">
    <location>
        <begin position="57"/>
        <end position="90"/>
    </location>
</feature>
<name>A0A8J7SEU6_9RHOB</name>
<dbReference type="EMBL" id="JAEHHL010000006">
    <property type="protein sequence ID" value="MBK0399736.1"/>
    <property type="molecule type" value="Genomic_DNA"/>
</dbReference>
<comment type="caution">
    <text evidence="2">The sequence shown here is derived from an EMBL/GenBank/DDBJ whole genome shotgun (WGS) entry which is preliminary data.</text>
</comment>
<dbReference type="SMART" id="SM00028">
    <property type="entry name" value="TPR"/>
    <property type="match status" value="1"/>
</dbReference>
<accession>A0A8J7SEU6</accession>
<dbReference type="InterPro" id="IPR011990">
    <property type="entry name" value="TPR-like_helical_dom_sf"/>
</dbReference>
<dbReference type="Proteomes" id="UP000655420">
    <property type="component" value="Unassembled WGS sequence"/>
</dbReference>
<organism evidence="2 3">
    <name type="scientific">Thermohalobaculum xanthum</name>
    <dbReference type="NCBI Taxonomy" id="2753746"/>
    <lineage>
        <taxon>Bacteria</taxon>
        <taxon>Pseudomonadati</taxon>
        <taxon>Pseudomonadota</taxon>
        <taxon>Alphaproteobacteria</taxon>
        <taxon>Rhodobacterales</taxon>
        <taxon>Paracoccaceae</taxon>
        <taxon>Thermohalobaculum</taxon>
    </lineage>
</organism>
<dbReference type="Gene3D" id="1.25.40.10">
    <property type="entry name" value="Tetratricopeptide repeat domain"/>
    <property type="match status" value="1"/>
</dbReference>
<dbReference type="AlphaFoldDB" id="A0A8J7SEU6"/>
<dbReference type="PROSITE" id="PS50005">
    <property type="entry name" value="TPR"/>
    <property type="match status" value="1"/>
</dbReference>
<keyword evidence="3" id="KW-1185">Reference proteome</keyword>
<evidence type="ECO:0000256" key="1">
    <source>
        <dbReference type="PROSITE-ProRule" id="PRU00339"/>
    </source>
</evidence>
<keyword evidence="1" id="KW-0802">TPR repeat</keyword>
<evidence type="ECO:0000313" key="3">
    <source>
        <dbReference type="Proteomes" id="UP000655420"/>
    </source>
</evidence>
<proteinExistence type="predicted"/>
<gene>
    <name evidence="2" type="ORF">H0I76_11090</name>
</gene>
<protein>
    <submittedName>
        <fullName evidence="2">Tetratricopeptide repeat protein</fullName>
    </submittedName>
</protein>
<dbReference type="Pfam" id="PF00515">
    <property type="entry name" value="TPR_1"/>
    <property type="match status" value="1"/>
</dbReference>
<dbReference type="InterPro" id="IPR019734">
    <property type="entry name" value="TPR_rpt"/>
</dbReference>
<sequence length="122" mass="13543">MLRFAAIAFLTFGLALPGCTSQRSRDLEVGWELMQAQNYLAARDKYIEILAEYPNEPFALLNLGVAYHNLGEYDLARQNYEAAIVHGKNAEVTRVVEQGSVTTTVTTVADKSRENLALLPKP</sequence>
<reference evidence="2" key="1">
    <citation type="submission" date="2020-12" db="EMBL/GenBank/DDBJ databases">
        <title>Bacterial taxonomy.</title>
        <authorList>
            <person name="Pan X."/>
        </authorList>
    </citation>
    <scope>NUCLEOTIDE SEQUENCE</scope>
    <source>
        <strain evidence="2">M0105</strain>
    </source>
</reference>
<dbReference type="RefSeq" id="WP_200609929.1">
    <property type="nucleotide sequence ID" value="NZ_JAEHHL010000006.1"/>
</dbReference>
<evidence type="ECO:0000313" key="2">
    <source>
        <dbReference type="EMBL" id="MBK0399736.1"/>
    </source>
</evidence>
<dbReference type="SUPFAM" id="SSF48452">
    <property type="entry name" value="TPR-like"/>
    <property type="match status" value="1"/>
</dbReference>